<accession>A0A2I1HXM5</accession>
<evidence type="ECO:0000313" key="2">
    <source>
        <dbReference type="Proteomes" id="UP000234323"/>
    </source>
</evidence>
<dbReference type="Proteomes" id="UP000234323">
    <property type="component" value="Unassembled WGS sequence"/>
</dbReference>
<dbReference type="AlphaFoldDB" id="A0A2I1HXM5"/>
<organism evidence="1 2">
    <name type="scientific">Rhizophagus irregularis</name>
    <dbReference type="NCBI Taxonomy" id="588596"/>
    <lineage>
        <taxon>Eukaryota</taxon>
        <taxon>Fungi</taxon>
        <taxon>Fungi incertae sedis</taxon>
        <taxon>Mucoromycota</taxon>
        <taxon>Glomeromycotina</taxon>
        <taxon>Glomeromycetes</taxon>
        <taxon>Glomerales</taxon>
        <taxon>Glomeraceae</taxon>
        <taxon>Rhizophagus</taxon>
    </lineage>
</organism>
<reference evidence="1 2" key="1">
    <citation type="submission" date="2015-10" db="EMBL/GenBank/DDBJ databases">
        <title>Genome analyses suggest a sexual origin of heterokaryosis in a supposedly ancient asexual fungus.</title>
        <authorList>
            <person name="Ropars J."/>
            <person name="Sedzielewska K."/>
            <person name="Noel J."/>
            <person name="Charron P."/>
            <person name="Farinelli L."/>
            <person name="Marton T."/>
            <person name="Kruger M."/>
            <person name="Pelin A."/>
            <person name="Brachmann A."/>
            <person name="Corradi N."/>
        </authorList>
    </citation>
    <scope>NUCLEOTIDE SEQUENCE [LARGE SCALE GENOMIC DNA]</scope>
    <source>
        <strain evidence="1 2">A4</strain>
    </source>
</reference>
<sequence>MLTPIIAFSFKSEPRSSFSEILNKILFESDPSGSSLPSFQRLLLHTVSEHDYSAQETCHLLLGLPLYHSSRQFVILNLNNESHQWLCGTGIENVMPNSDVGRTERSPLQKYWDRPVELENLS</sequence>
<dbReference type="VEuPathDB" id="FungiDB:RhiirA1_479998"/>
<name>A0A2I1HXM5_9GLOM</name>
<protein>
    <submittedName>
        <fullName evidence="1">Uncharacterized protein</fullName>
    </submittedName>
</protein>
<dbReference type="VEuPathDB" id="FungiDB:FUN_003973"/>
<dbReference type="EMBL" id="LLXI01011243">
    <property type="protein sequence ID" value="PKY63626.1"/>
    <property type="molecule type" value="Genomic_DNA"/>
</dbReference>
<keyword evidence="2" id="KW-1185">Reference proteome</keyword>
<proteinExistence type="predicted"/>
<evidence type="ECO:0000313" key="1">
    <source>
        <dbReference type="EMBL" id="PKY63626.1"/>
    </source>
</evidence>
<comment type="caution">
    <text evidence="1">The sequence shown here is derived from an EMBL/GenBank/DDBJ whole genome shotgun (WGS) entry which is preliminary data.</text>
</comment>
<gene>
    <name evidence="1" type="ORF">RhiirA4_493330</name>
</gene>
<feature type="non-terminal residue" evidence="1">
    <location>
        <position position="122"/>
    </location>
</feature>